<proteinExistence type="predicted"/>
<evidence type="ECO:0000256" key="1">
    <source>
        <dbReference type="SAM" id="MobiDB-lite"/>
    </source>
</evidence>
<dbReference type="InterPro" id="IPR002575">
    <property type="entry name" value="Aminoglycoside_PTrfase"/>
</dbReference>
<dbReference type="Proteomes" id="UP001612928">
    <property type="component" value="Unassembled WGS sequence"/>
</dbReference>
<evidence type="ECO:0000259" key="2">
    <source>
        <dbReference type="Pfam" id="PF01636"/>
    </source>
</evidence>
<feature type="region of interest" description="Disordered" evidence="1">
    <location>
        <begin position="132"/>
        <end position="151"/>
    </location>
</feature>
<keyword evidence="4" id="KW-1185">Reference proteome</keyword>
<feature type="domain" description="Aminoglycoside phosphotransferase" evidence="2">
    <location>
        <begin position="27"/>
        <end position="238"/>
    </location>
</feature>
<dbReference type="SUPFAM" id="SSF56112">
    <property type="entry name" value="Protein kinase-like (PK-like)"/>
    <property type="match status" value="1"/>
</dbReference>
<dbReference type="InterPro" id="IPR011009">
    <property type="entry name" value="Kinase-like_dom_sf"/>
</dbReference>
<dbReference type="Gene3D" id="3.90.1200.10">
    <property type="match status" value="1"/>
</dbReference>
<sequence>MIIGEEPFVTVAFRVVAEIWGVTGPAERLSGGEESAAYRLGDHVVRIGPAGQDPAEARWCHALALPAARLLPEAVAPLPGPAGATLVQVEGRPVSVWPYVAGARLDDEPSAAELAGGAGLLARLHRALAALRPPPRPRPAFQETGLYGEPPADAPELADPQLDRWLAAFHAAHPGRHALHGDYHTGNVLFRDGVPVAVLDWDEAFTGAPEVELAAAAAEWGDYEFGPAREFMAAYHEAGGTAGRLDDETLAQLVRHKIRRECAYFHKAAGRGDAHDEDALAYHHSRLALFHDLRP</sequence>
<gene>
    <name evidence="3" type="ORF">ACIBP5_35350</name>
</gene>
<organism evidence="3 4">
    <name type="scientific">Nonomuraea indica</name>
    <dbReference type="NCBI Taxonomy" id="1581193"/>
    <lineage>
        <taxon>Bacteria</taxon>
        <taxon>Bacillati</taxon>
        <taxon>Actinomycetota</taxon>
        <taxon>Actinomycetes</taxon>
        <taxon>Streptosporangiales</taxon>
        <taxon>Streptosporangiaceae</taxon>
        <taxon>Nonomuraea</taxon>
    </lineage>
</organism>
<name>A0ABW8AES6_9ACTN</name>
<dbReference type="RefSeq" id="WP_397025691.1">
    <property type="nucleotide sequence ID" value="NZ_JBITMB010000012.1"/>
</dbReference>
<evidence type="ECO:0000313" key="3">
    <source>
        <dbReference type="EMBL" id="MFI7445276.1"/>
    </source>
</evidence>
<accession>A0ABW8AES6</accession>
<comment type="caution">
    <text evidence="3">The sequence shown here is derived from an EMBL/GenBank/DDBJ whole genome shotgun (WGS) entry which is preliminary data.</text>
</comment>
<evidence type="ECO:0000313" key="4">
    <source>
        <dbReference type="Proteomes" id="UP001612928"/>
    </source>
</evidence>
<reference evidence="3 4" key="1">
    <citation type="submission" date="2024-10" db="EMBL/GenBank/DDBJ databases">
        <title>The Natural Products Discovery Center: Release of the First 8490 Sequenced Strains for Exploring Actinobacteria Biosynthetic Diversity.</title>
        <authorList>
            <person name="Kalkreuter E."/>
            <person name="Kautsar S.A."/>
            <person name="Yang D."/>
            <person name="Bader C.D."/>
            <person name="Teijaro C.N."/>
            <person name="Fluegel L."/>
            <person name="Davis C.M."/>
            <person name="Simpson J.R."/>
            <person name="Lauterbach L."/>
            <person name="Steele A.D."/>
            <person name="Gui C."/>
            <person name="Meng S."/>
            <person name="Li G."/>
            <person name="Viehrig K."/>
            <person name="Ye F."/>
            <person name="Su P."/>
            <person name="Kiefer A.F."/>
            <person name="Nichols A."/>
            <person name="Cepeda A.J."/>
            <person name="Yan W."/>
            <person name="Fan B."/>
            <person name="Jiang Y."/>
            <person name="Adhikari A."/>
            <person name="Zheng C.-J."/>
            <person name="Schuster L."/>
            <person name="Cowan T.M."/>
            <person name="Smanski M.J."/>
            <person name="Chevrette M.G."/>
            <person name="De Carvalho L.P.S."/>
            <person name="Shen B."/>
        </authorList>
    </citation>
    <scope>NUCLEOTIDE SEQUENCE [LARGE SCALE GENOMIC DNA]</scope>
    <source>
        <strain evidence="3 4">NPDC049503</strain>
    </source>
</reference>
<dbReference type="Pfam" id="PF01636">
    <property type="entry name" value="APH"/>
    <property type="match status" value="1"/>
</dbReference>
<protein>
    <submittedName>
        <fullName evidence="3">Phosphotransferase family protein</fullName>
    </submittedName>
</protein>
<dbReference type="EMBL" id="JBITMB010000012">
    <property type="protein sequence ID" value="MFI7445276.1"/>
    <property type="molecule type" value="Genomic_DNA"/>
</dbReference>